<feature type="chain" id="PRO_5046867917" description="DUF3324 domain-containing protein" evidence="2">
    <location>
        <begin position="28"/>
        <end position="344"/>
    </location>
</feature>
<dbReference type="Pfam" id="PF06030">
    <property type="entry name" value="WxLIP_PGBD"/>
    <property type="match status" value="1"/>
</dbReference>
<evidence type="ECO:0000259" key="3">
    <source>
        <dbReference type="Pfam" id="PF06030"/>
    </source>
</evidence>
<keyword evidence="1" id="KW-0812">Transmembrane</keyword>
<dbReference type="PROSITE" id="PS51257">
    <property type="entry name" value="PROKAR_LIPOPROTEIN"/>
    <property type="match status" value="1"/>
</dbReference>
<keyword evidence="1" id="KW-0472">Membrane</keyword>
<feature type="transmembrane region" description="Helical" evidence="1">
    <location>
        <begin position="313"/>
        <end position="335"/>
    </location>
</feature>
<evidence type="ECO:0000313" key="6">
    <source>
        <dbReference type="Proteomes" id="UP000664357"/>
    </source>
</evidence>
<evidence type="ECO:0000256" key="1">
    <source>
        <dbReference type="SAM" id="Phobius"/>
    </source>
</evidence>
<keyword evidence="1" id="KW-1133">Transmembrane helix</keyword>
<keyword evidence="2" id="KW-0732">Signal</keyword>
<dbReference type="Pfam" id="PF11797">
    <property type="entry name" value="WxLIP_HBD"/>
    <property type="match status" value="1"/>
</dbReference>
<sequence>MKKMRAIMMFLLITGCSMFMFSSPAAAADPGVDYSVAPILPDNQLDRGKSFFDLRVKPEEKQTIQLQIENYSDQEQRYFIEVNTAQTSGNLTIDYGNTDVPKDSINQQPISDYVKYPKEVTIPAKKAGIVSLDLTVPKESFDGILLGGIQVKKDFGKEEKPKDQISSEYAYVIGLMLSENDQPVEPDLQYKGIQAKELTNNAGLIVSMENPTPINIKKASLTADVYAEDGTKPVITRTIEEGGIAPASRFDLHLFNGEAGDTKPLVAGKYRLELSVEDDAGHNWKFNEPFEITKKEASAVNNQVFQVEEGTNYWLYIIIGILAAVVLSFLGYFIYTKRKQKSNQ</sequence>
<proteinExistence type="predicted"/>
<protein>
    <recommendedName>
        <fullName evidence="7">DUF3324 domain-containing protein</fullName>
    </recommendedName>
</protein>
<comment type="caution">
    <text evidence="5">The sequence shown here is derived from an EMBL/GenBank/DDBJ whole genome shotgun (WGS) entry which is preliminary data.</text>
</comment>
<dbReference type="InterPro" id="IPR010317">
    <property type="entry name" value="WxLIP_PGBD"/>
</dbReference>
<dbReference type="InterPro" id="IPR021759">
    <property type="entry name" value="WxLIP_HBD"/>
</dbReference>
<feature type="domain" description="WxL Interacting Protein host binding" evidence="4">
    <location>
        <begin position="164"/>
        <end position="301"/>
    </location>
</feature>
<feature type="domain" description="WxL Interacting Protein peptidoglycan binding" evidence="3">
    <location>
        <begin position="34"/>
        <end position="153"/>
    </location>
</feature>
<evidence type="ECO:0000256" key="2">
    <source>
        <dbReference type="SAM" id="SignalP"/>
    </source>
</evidence>
<feature type="signal peptide" evidence="2">
    <location>
        <begin position="1"/>
        <end position="27"/>
    </location>
</feature>
<dbReference type="Proteomes" id="UP000664357">
    <property type="component" value="Unassembled WGS sequence"/>
</dbReference>
<gene>
    <name evidence="5" type="ORF">JZO67_001824</name>
</gene>
<accession>A0ABV0EQB1</accession>
<evidence type="ECO:0000313" key="5">
    <source>
        <dbReference type="EMBL" id="MEO1769873.1"/>
    </source>
</evidence>
<reference evidence="5 6" key="1">
    <citation type="submission" date="2024-02" db="EMBL/GenBank/DDBJ databases">
        <title>The Genome Sequence of Enterococcus sp. DIV0159.</title>
        <authorList>
            <person name="Earl A."/>
            <person name="Manson A."/>
            <person name="Gilmore M."/>
            <person name="Sanders J."/>
            <person name="Shea T."/>
            <person name="Howe W."/>
            <person name="Livny J."/>
            <person name="Cuomo C."/>
            <person name="Neafsey D."/>
            <person name="Birren B."/>
        </authorList>
    </citation>
    <scope>NUCLEOTIDE SEQUENCE [LARGE SCALE GENOMIC DNA]</scope>
    <source>
        <strain evidence="5 6">665A</strain>
    </source>
</reference>
<dbReference type="EMBL" id="JAFREL020000001">
    <property type="protein sequence ID" value="MEO1769873.1"/>
    <property type="molecule type" value="Genomic_DNA"/>
</dbReference>
<keyword evidence="6" id="KW-1185">Reference proteome</keyword>
<evidence type="ECO:0008006" key="7">
    <source>
        <dbReference type="Google" id="ProtNLM"/>
    </source>
</evidence>
<organism evidence="5 6">
    <name type="scientific">Candidatus Enterococcus ferrettii</name>
    <dbReference type="NCBI Taxonomy" id="2815324"/>
    <lineage>
        <taxon>Bacteria</taxon>
        <taxon>Bacillati</taxon>
        <taxon>Bacillota</taxon>
        <taxon>Bacilli</taxon>
        <taxon>Lactobacillales</taxon>
        <taxon>Enterococcaceae</taxon>
        <taxon>Enterococcus</taxon>
    </lineage>
</organism>
<evidence type="ECO:0000259" key="4">
    <source>
        <dbReference type="Pfam" id="PF11797"/>
    </source>
</evidence>
<name>A0ABV0EQB1_9ENTE</name>